<evidence type="ECO:0000256" key="3">
    <source>
        <dbReference type="ARBA" id="ARBA00004740"/>
    </source>
</evidence>
<dbReference type="Pfam" id="PF17786">
    <property type="entry name" value="Mannosidase_ig"/>
    <property type="match status" value="1"/>
</dbReference>
<dbReference type="InterPro" id="IPR006102">
    <property type="entry name" value="Ig-like_GH2"/>
</dbReference>
<evidence type="ECO:0000259" key="14">
    <source>
        <dbReference type="Pfam" id="PF17753"/>
    </source>
</evidence>
<dbReference type="Pfam" id="PF22666">
    <property type="entry name" value="Glyco_hydro_2_N2"/>
    <property type="match status" value="1"/>
</dbReference>
<evidence type="ECO:0000259" key="16">
    <source>
        <dbReference type="Pfam" id="PF22666"/>
    </source>
</evidence>
<evidence type="ECO:0000256" key="4">
    <source>
        <dbReference type="ARBA" id="ARBA00011738"/>
    </source>
</evidence>
<dbReference type="EMBL" id="FUEG01000003">
    <property type="protein sequence ID" value="SJL02106.1"/>
    <property type="molecule type" value="Genomic_DNA"/>
</dbReference>
<name>A0A284R044_ARMOS</name>
<evidence type="ECO:0000259" key="13">
    <source>
        <dbReference type="Pfam" id="PF00703"/>
    </source>
</evidence>
<comment type="similarity">
    <text evidence="10">Belongs to the glycosyl hydrolase 2 family. Beta-mannosidase B subfamily.</text>
</comment>
<dbReference type="InterPro" id="IPR041625">
    <property type="entry name" value="Beta-mannosidase_Ig"/>
</dbReference>
<feature type="domain" description="Glycoside hydrolase family 2 immunoglobulin-like beta-sandwich" evidence="13">
    <location>
        <begin position="1172"/>
        <end position="1278"/>
    </location>
</feature>
<protein>
    <recommendedName>
        <fullName evidence="11">Beta-mannosidase B</fullName>
        <ecNumber evidence="5">3.2.1.25</ecNumber>
    </recommendedName>
    <alternativeName>
        <fullName evidence="12">Mannanase B</fullName>
    </alternativeName>
</protein>
<dbReference type="InterPro" id="IPR054593">
    <property type="entry name" value="Beta-mannosidase-like_N2"/>
</dbReference>
<dbReference type="SUPFAM" id="SSF51445">
    <property type="entry name" value="(Trans)glycosidases"/>
    <property type="match status" value="1"/>
</dbReference>
<evidence type="ECO:0000313" key="18">
    <source>
        <dbReference type="Proteomes" id="UP000219338"/>
    </source>
</evidence>
<evidence type="ECO:0000256" key="10">
    <source>
        <dbReference type="ARBA" id="ARBA00038429"/>
    </source>
</evidence>
<dbReference type="InterPro" id="IPR036156">
    <property type="entry name" value="Beta-gal/glucu_dom_sf"/>
</dbReference>
<keyword evidence="7" id="KW-0378">Hydrolase</keyword>
<dbReference type="InterPro" id="IPR041447">
    <property type="entry name" value="Mannosidase_ig"/>
</dbReference>
<dbReference type="GO" id="GO:0005975">
    <property type="term" value="P:carbohydrate metabolic process"/>
    <property type="evidence" value="ECO:0007669"/>
    <property type="project" value="InterPro"/>
</dbReference>
<evidence type="ECO:0000256" key="7">
    <source>
        <dbReference type="ARBA" id="ARBA00022801"/>
    </source>
</evidence>
<dbReference type="Gene3D" id="3.20.20.80">
    <property type="entry name" value="Glycosidases"/>
    <property type="match status" value="1"/>
</dbReference>
<dbReference type="Proteomes" id="UP000219338">
    <property type="component" value="Unassembled WGS sequence"/>
</dbReference>
<feature type="domain" description="Mannosidase Ig/CBM-like" evidence="15">
    <location>
        <begin position="1663"/>
        <end position="1755"/>
    </location>
</feature>
<sequence length="1835" mass="207928">MNTFAVPPKTFGIHSIANAIKSAAHEAPTSKTTQRAHLILKNFFASWNHVAAPSLRAYILENVYDFPELEGCVDRDLMGSDRATLACLQPLAAAFGFGLYLAEVEYAADALVEAQPRDTAYEFGHVGFDSDYKNGSDSEWSDHTSEMDGIMAYRYGSPRKYVYHSYVVDTSGMPVNVSLGLHLNNSFIINGKIDSGEPTKKIFARDDEYYRVLTYIWSKTLIVIVPKWSDLEITTGDIFRYAVNSLRASNSRTTNEKETKHLDTLLRACTAREVRLADSLRYGSWRETETARRKHIGDLQTALLTVIDVSMRWSNVDIFLRFAHACKVKNYDGVIVDSATLISIYEAIPASWCKLKDFFADFVFNLPSNSMRRNFLEITTNVAKEQGNFVVVKEWCRQQDHVMMASIKTLKADEVDWMCSVIVHEDCMYFRDMIFPQLQSQLYDASVWMPLIEAIHSRKAENTATVNLAVAMSIQHAVEETLAYLCTPYDESVYYPPGLRCGSRLDRSLGDPSAITKLVLLCIKVAHPDQCAVIFNRMAPENRFGLEEFASWKYYEALVLDMASVVDAHPELKPTFSVFFTNAISELVCHRKQDGWEPVVVALKHCEDGHLAKLFNPNFIASLEEHLIKVVARVLYEKVYVAASQSSLSETVTGCLEEIVRKFLKDRRSSWTFATPVSIVDLLDFAYSIGCGDTLSQDVLRELVSGISTVRDEDLYVNTKLAPLVFGLCRKVAYWNRSFAEPPFVTFCADTLKLFARHCMPAKPTEPIPAEILAFGCGTSACLQCKELRHFLCRSSQEVYQFTGVDNIRNHLEHQFQLSSALKHGMSFDTVKAGRPFTLKVTKPSSMIVHGKFAQQKQTGLDMLSALGDTAAQRHALGEAFDWVYETIMGTCTRPAAPEENSHKRGSDGLDAEASVLKRARFVSGASVFGMHVLKSTLILGSAEPLERNETRLSQRRIIGITLIRPCRSHIPSSPRTMTTVIRQLKDWSFTQIGGGEGTKDGEWLQASQFPTTVHVELLKHKKIPDPFIGLHEWDVQWIGESSWSFKTVFEVTEDELRAPNADLVFDGLDTFASVSLNEKKILSTDNQFTAYRASVKSHLKVGTNALVLDFESAFCKGREIEKQHEKLNLWNGDSSRLHVRKAQYNYGWDWGPTLMTIGPWKPIYLHTYQSRITDLDVKTRVSESLSVDLSASFTLSEKTPGFASFVLKSSDGSIPVSVDKIPMNTGQGTVSFQFEPGKLELWYPIKYGRQALYTAEVEITDSSGHVLDRRTQRIACRRVSVVQDPLADQEGRTFLFEINNIRIFCGGSNWIPADSFLTTMTPERYKAWLQLLVDGNQNMIRVWGGGIYEHDSFYDTCDELGILVWQDFMFGCGQYPAYDSFLESVKEEAVQNVKRLRHHPSIVIFAGNNEDYQIAESLKLELDYSDEKSDFRKTDFPARHIYERVLPSIVQQYSDVYYHRSSPYSGFGKDTGDQKYGDLHQWNVWHGSQEPWHNWDILAGRFVSEFGMEGYPDLRTVDYWLGGDKSQRYPQSRVNSNHNKAAGSERRLELYLVENFKHSFEMENYAYYTQVMQSETLASAYRLWRRNWRGKGREYTAGALVWQLNDCWPTTSWATVDYFLRPKPAYFAVARELRPYTVGMTRKEKETYPDYRSAAKFTIDTVLEIWGTNSTLFEKKATLDVTSFDLHSEWTNHWSKQIVLAPNSSTELFQGEVPGVHTRKKWSDVPRVIIVSARLLDEEGEVLGRYSNWPEPFKFIDFPALEDVGLKAEVAQDGESVTLSTRKPVKGIVLNVEGEDVKFSDQAIDLVPGDPQVVHAVGLKGRAVKTRFLGDGSA</sequence>
<dbReference type="InterPro" id="IPR013783">
    <property type="entry name" value="Ig-like_fold"/>
</dbReference>
<reference evidence="18" key="1">
    <citation type="journal article" date="2017" name="Nat. Ecol. Evol.">
        <title>Genome expansion and lineage-specific genetic innovations in the forest pathogenic fungi Armillaria.</title>
        <authorList>
            <person name="Sipos G."/>
            <person name="Prasanna A.N."/>
            <person name="Walter M.C."/>
            <person name="O'Connor E."/>
            <person name="Balint B."/>
            <person name="Krizsan K."/>
            <person name="Kiss B."/>
            <person name="Hess J."/>
            <person name="Varga T."/>
            <person name="Slot J."/>
            <person name="Riley R."/>
            <person name="Boka B."/>
            <person name="Rigling D."/>
            <person name="Barry K."/>
            <person name="Lee J."/>
            <person name="Mihaltcheva S."/>
            <person name="LaButti K."/>
            <person name="Lipzen A."/>
            <person name="Waldron R."/>
            <person name="Moloney N.M."/>
            <person name="Sperisen C."/>
            <person name="Kredics L."/>
            <person name="Vagvoelgyi C."/>
            <person name="Patrignani A."/>
            <person name="Fitzpatrick D."/>
            <person name="Nagy I."/>
            <person name="Doyle S."/>
            <person name="Anderson J.B."/>
            <person name="Grigoriev I.V."/>
            <person name="Gueldener U."/>
            <person name="Muensterkoetter M."/>
            <person name="Nagy L.G."/>
        </authorList>
    </citation>
    <scope>NUCLEOTIDE SEQUENCE [LARGE SCALE GENOMIC DNA]</scope>
    <source>
        <strain evidence="18">C18/9</strain>
    </source>
</reference>
<dbReference type="Pfam" id="PF00703">
    <property type="entry name" value="Glyco_hydro_2"/>
    <property type="match status" value="1"/>
</dbReference>
<dbReference type="Gene3D" id="2.60.40.10">
    <property type="entry name" value="Immunoglobulins"/>
    <property type="match status" value="2"/>
</dbReference>
<keyword evidence="9" id="KW-0326">Glycosidase</keyword>
<dbReference type="FunFam" id="3.20.20.80:FF:000050">
    <property type="entry name" value="Beta-mannosidase B"/>
    <property type="match status" value="1"/>
</dbReference>
<dbReference type="GO" id="GO:0004567">
    <property type="term" value="F:beta-mannosidase activity"/>
    <property type="evidence" value="ECO:0007669"/>
    <property type="project" value="UniProtKB-EC"/>
</dbReference>
<evidence type="ECO:0000259" key="15">
    <source>
        <dbReference type="Pfam" id="PF17786"/>
    </source>
</evidence>
<dbReference type="UniPathway" id="UPA00280"/>
<dbReference type="PANTHER" id="PTHR43730:SF1">
    <property type="entry name" value="BETA-MANNOSIDASE"/>
    <property type="match status" value="1"/>
</dbReference>
<dbReference type="GO" id="GO:0006516">
    <property type="term" value="P:glycoprotein catabolic process"/>
    <property type="evidence" value="ECO:0007669"/>
    <property type="project" value="TreeGrafter"/>
</dbReference>
<accession>A0A284R044</accession>
<feature type="domain" description="Beta-mannosidase Ig-fold" evidence="14">
    <location>
        <begin position="1762"/>
        <end position="1817"/>
    </location>
</feature>
<dbReference type="EC" id="3.2.1.25" evidence="5"/>
<keyword evidence="6" id="KW-0964">Secreted</keyword>
<evidence type="ECO:0000256" key="12">
    <source>
        <dbReference type="ARBA" id="ARBA00041614"/>
    </source>
</evidence>
<evidence type="ECO:0000256" key="1">
    <source>
        <dbReference type="ARBA" id="ARBA00000829"/>
    </source>
</evidence>
<dbReference type="PANTHER" id="PTHR43730">
    <property type="entry name" value="BETA-MANNOSIDASE"/>
    <property type="match status" value="1"/>
</dbReference>
<evidence type="ECO:0000256" key="11">
    <source>
        <dbReference type="ARBA" id="ARBA00041069"/>
    </source>
</evidence>
<comment type="subcellular location">
    <subcellularLocation>
        <location evidence="2">Secreted</location>
    </subcellularLocation>
</comment>
<dbReference type="Gene3D" id="2.60.120.260">
    <property type="entry name" value="Galactose-binding domain-like"/>
    <property type="match status" value="1"/>
</dbReference>
<evidence type="ECO:0000256" key="2">
    <source>
        <dbReference type="ARBA" id="ARBA00004613"/>
    </source>
</evidence>
<comment type="catalytic activity">
    <reaction evidence="1">
        <text>Hydrolysis of terminal, non-reducing beta-D-mannose residues in beta-D-mannosides.</text>
        <dbReference type="EC" id="3.2.1.25"/>
    </reaction>
</comment>
<comment type="subunit">
    <text evidence="4">Homodimer.</text>
</comment>
<dbReference type="InterPro" id="IPR017853">
    <property type="entry name" value="GH"/>
</dbReference>
<evidence type="ECO:0000256" key="6">
    <source>
        <dbReference type="ARBA" id="ARBA00022525"/>
    </source>
</evidence>
<keyword evidence="18" id="KW-1185">Reference proteome</keyword>
<evidence type="ECO:0000256" key="5">
    <source>
        <dbReference type="ARBA" id="ARBA00012754"/>
    </source>
</evidence>
<proteinExistence type="inferred from homology"/>
<dbReference type="GO" id="GO:0005576">
    <property type="term" value="C:extracellular region"/>
    <property type="evidence" value="ECO:0007669"/>
    <property type="project" value="UniProtKB-SubCell"/>
</dbReference>
<dbReference type="STRING" id="47428.A0A284R044"/>
<comment type="pathway">
    <text evidence="3">Glycan metabolism; N-glycan degradation.</text>
</comment>
<dbReference type="Pfam" id="PF17753">
    <property type="entry name" value="Ig_mannosidase"/>
    <property type="match status" value="1"/>
</dbReference>
<evidence type="ECO:0000256" key="8">
    <source>
        <dbReference type="ARBA" id="ARBA00023180"/>
    </source>
</evidence>
<dbReference type="InterPro" id="IPR008979">
    <property type="entry name" value="Galactose-bd-like_sf"/>
</dbReference>
<evidence type="ECO:0000313" key="17">
    <source>
        <dbReference type="EMBL" id="SJL02106.1"/>
    </source>
</evidence>
<feature type="domain" description="Beta-mannosidase-like galactose-binding" evidence="16">
    <location>
        <begin position="988"/>
        <end position="1162"/>
    </location>
</feature>
<keyword evidence="8" id="KW-0325">Glycoprotein</keyword>
<dbReference type="OrthoDB" id="2866996at2759"/>
<gene>
    <name evidence="17" type="ORF">ARMOST_05430</name>
</gene>
<dbReference type="SUPFAM" id="SSF49303">
    <property type="entry name" value="beta-Galactosidase/glucuronidase domain"/>
    <property type="match status" value="2"/>
</dbReference>
<dbReference type="InterPro" id="IPR050887">
    <property type="entry name" value="Beta-mannosidase_GH2"/>
</dbReference>
<dbReference type="SUPFAM" id="SSF49785">
    <property type="entry name" value="Galactose-binding domain-like"/>
    <property type="match status" value="1"/>
</dbReference>
<evidence type="ECO:0000256" key="9">
    <source>
        <dbReference type="ARBA" id="ARBA00023295"/>
    </source>
</evidence>
<organism evidence="17 18">
    <name type="scientific">Armillaria ostoyae</name>
    <name type="common">Armillaria root rot fungus</name>
    <dbReference type="NCBI Taxonomy" id="47428"/>
    <lineage>
        <taxon>Eukaryota</taxon>
        <taxon>Fungi</taxon>
        <taxon>Dikarya</taxon>
        <taxon>Basidiomycota</taxon>
        <taxon>Agaricomycotina</taxon>
        <taxon>Agaricomycetes</taxon>
        <taxon>Agaricomycetidae</taxon>
        <taxon>Agaricales</taxon>
        <taxon>Marasmiineae</taxon>
        <taxon>Physalacriaceae</taxon>
        <taxon>Armillaria</taxon>
    </lineage>
</organism>